<evidence type="ECO:0000313" key="1">
    <source>
        <dbReference type="Proteomes" id="UP000887576"/>
    </source>
</evidence>
<evidence type="ECO:0000313" key="2">
    <source>
        <dbReference type="WBParaSite" id="JU765_v2.g4596.t1"/>
    </source>
</evidence>
<organism evidence="1 2">
    <name type="scientific">Panagrolaimus sp. JU765</name>
    <dbReference type="NCBI Taxonomy" id="591449"/>
    <lineage>
        <taxon>Eukaryota</taxon>
        <taxon>Metazoa</taxon>
        <taxon>Ecdysozoa</taxon>
        <taxon>Nematoda</taxon>
        <taxon>Chromadorea</taxon>
        <taxon>Rhabditida</taxon>
        <taxon>Tylenchina</taxon>
        <taxon>Panagrolaimomorpha</taxon>
        <taxon>Panagrolaimoidea</taxon>
        <taxon>Panagrolaimidae</taxon>
        <taxon>Panagrolaimus</taxon>
    </lineage>
</organism>
<dbReference type="WBParaSite" id="JU765_v2.g4596.t1">
    <property type="protein sequence ID" value="JU765_v2.g4596.t1"/>
    <property type="gene ID" value="JU765_v2.g4596"/>
</dbReference>
<sequence>MNWFNTFLVKKNVLDLSGMTGESTDYGAVVPSTRRRGLAENSRGQMKRFWVECDDDPHQCHVYGFVYANDEGKGVRRFTCSRCAKKQRYSKAVTAVDENGKEVVYERTEHGPECRFPISNLVNPTSSPIMELDDFSTVSPSVSATPTKIHDIVDKNSDVDDQMDGNCSVYNDYQPKFPHTIELSEKMVKVRKPSSTWLEKACECLKIPPVDDAYSIWSQITIKVVDLTEFPMSFQKMKEFGGSFEAGFAAISYWLTGTGEHKHRIRNELNKLFFDNFKFLGMVDGKDFGTMKHTDQEFKDVIFADEMRNAHLATVSRLLGCTVIVFDAYNSQTQVFDVGQREEGPTILLGKNKNNYFVIFSF</sequence>
<proteinExistence type="predicted"/>
<name>A0AC34R8R3_9BILA</name>
<accession>A0AC34R8R3</accession>
<dbReference type="Proteomes" id="UP000887576">
    <property type="component" value="Unplaced"/>
</dbReference>
<protein>
    <submittedName>
        <fullName evidence="2">Uncharacterized protein</fullName>
    </submittedName>
</protein>
<reference evidence="2" key="1">
    <citation type="submission" date="2022-11" db="UniProtKB">
        <authorList>
            <consortium name="WormBaseParasite"/>
        </authorList>
    </citation>
    <scope>IDENTIFICATION</scope>
</reference>